<feature type="chain" id="PRO_5019240099" description="ABM domain-containing protein" evidence="1">
    <location>
        <begin position="25"/>
        <end position="251"/>
    </location>
</feature>
<evidence type="ECO:0000313" key="3">
    <source>
        <dbReference type="Proteomes" id="UP000288259"/>
    </source>
</evidence>
<dbReference type="RefSeq" id="WP_126755308.1">
    <property type="nucleotide sequence ID" value="NZ_PIPY01000012.1"/>
</dbReference>
<dbReference type="AlphaFoldDB" id="A0A432YAB8"/>
<evidence type="ECO:0000256" key="1">
    <source>
        <dbReference type="SAM" id="SignalP"/>
    </source>
</evidence>
<evidence type="ECO:0000313" key="2">
    <source>
        <dbReference type="EMBL" id="RUO57918.1"/>
    </source>
</evidence>
<evidence type="ECO:0008006" key="4">
    <source>
        <dbReference type="Google" id="ProtNLM"/>
    </source>
</evidence>
<dbReference type="EMBL" id="PIPY01000012">
    <property type="protein sequence ID" value="RUO57918.1"/>
    <property type="molecule type" value="Genomic_DNA"/>
</dbReference>
<keyword evidence="3" id="KW-1185">Reference proteome</keyword>
<keyword evidence="1" id="KW-0732">Signal</keyword>
<organism evidence="2 3">
    <name type="scientific">Pseudidiomarina insulisalsae</name>
    <dbReference type="NCBI Taxonomy" id="575789"/>
    <lineage>
        <taxon>Bacteria</taxon>
        <taxon>Pseudomonadati</taxon>
        <taxon>Pseudomonadota</taxon>
        <taxon>Gammaproteobacteria</taxon>
        <taxon>Alteromonadales</taxon>
        <taxon>Idiomarinaceae</taxon>
        <taxon>Pseudidiomarina</taxon>
    </lineage>
</organism>
<name>A0A432YAB8_9GAMM</name>
<protein>
    <recommendedName>
        <fullName evidence="4">ABM domain-containing protein</fullName>
    </recommendedName>
</protein>
<accession>A0A432YAB8</accession>
<dbReference type="Proteomes" id="UP000288259">
    <property type="component" value="Unassembled WGS sequence"/>
</dbReference>
<proteinExistence type="predicted"/>
<sequence length="251" mass="28381">MQKLPFLLTLMAFAMGYYPSTASADNHEDDAKFYLSMSEVQVKLGHSTAFLDAVKAWKSCYEGAGGTSPWNIWRRLQGESNTFVLTSSHKNWQAFFAEDEASKACESVAREQIVPHMEKACFHVASFIPEWSDSSDASSSYVAVYNFKVRDYRLFDSTVEAIEKAIDDDGGTDAFWYYGMGGRDQADYFVVETFADTAALDADDPGVWKRLEAAVGEEKKNKLQSDFMKSVDEWWSYLYIRLEEVSYSGAE</sequence>
<gene>
    <name evidence="2" type="ORF">CWI71_10945</name>
</gene>
<feature type="signal peptide" evidence="1">
    <location>
        <begin position="1"/>
        <end position="24"/>
    </location>
</feature>
<comment type="caution">
    <text evidence="2">The sequence shown here is derived from an EMBL/GenBank/DDBJ whole genome shotgun (WGS) entry which is preliminary data.</text>
</comment>
<reference evidence="3" key="1">
    <citation type="journal article" date="2018" name="Front. Microbiol.">
        <title>Genome-Based Analysis Reveals the Taxonomy and Diversity of the Family Idiomarinaceae.</title>
        <authorList>
            <person name="Liu Y."/>
            <person name="Lai Q."/>
            <person name="Shao Z."/>
        </authorList>
    </citation>
    <scope>NUCLEOTIDE SEQUENCE [LARGE SCALE GENOMIC DNA]</scope>
    <source>
        <strain evidence="3">CVS-6</strain>
    </source>
</reference>
<dbReference type="OrthoDB" id="6235707at2"/>